<gene>
    <name evidence="1" type="ORF">E5161_00795</name>
</gene>
<evidence type="ECO:0000313" key="1">
    <source>
        <dbReference type="EMBL" id="TJY44567.1"/>
    </source>
</evidence>
<dbReference type="Pfam" id="PF03692">
    <property type="entry name" value="CxxCxxCC"/>
    <property type="match status" value="1"/>
</dbReference>
<evidence type="ECO:0000313" key="2">
    <source>
        <dbReference type="Proteomes" id="UP000309673"/>
    </source>
</evidence>
<accession>A0A4U0FHW6</accession>
<comment type="caution">
    <text evidence="1">The sequence shown here is derived from an EMBL/GenBank/DDBJ whole genome shotgun (WGS) entry which is preliminary data.</text>
</comment>
<dbReference type="InterPro" id="IPR005358">
    <property type="entry name" value="Puta_zinc/iron-chelating_dom"/>
</dbReference>
<organism evidence="1 2">
    <name type="scientific">Cohnella pontilimi</name>
    <dbReference type="NCBI Taxonomy" id="2564100"/>
    <lineage>
        <taxon>Bacteria</taxon>
        <taxon>Bacillati</taxon>
        <taxon>Bacillota</taxon>
        <taxon>Bacilli</taxon>
        <taxon>Bacillales</taxon>
        <taxon>Paenibacillaceae</taxon>
        <taxon>Cohnella</taxon>
    </lineage>
</organism>
<keyword evidence="2" id="KW-1185">Reference proteome</keyword>
<dbReference type="AlphaFoldDB" id="A0A4U0FHW6"/>
<name>A0A4U0FHW6_9BACL</name>
<dbReference type="EMBL" id="SUPK01000001">
    <property type="protein sequence ID" value="TJY44567.1"/>
    <property type="molecule type" value="Genomic_DNA"/>
</dbReference>
<sequence>MDTLPCKGCRGLCCGPVPVTETELRSIKKYVKSMSSIRRSQLQNQERFYGTCIFYEQDHDRCGIHSARPSICRAFGLYQNLVCFRKPEAAGMENFHAKERSAGILSVDYTWRDF</sequence>
<reference evidence="1 2" key="1">
    <citation type="submission" date="2019-04" db="EMBL/GenBank/DDBJ databases">
        <title>Cohnella sp. nov., isolated from soil.</title>
        <authorList>
            <person name="Kim W."/>
        </authorList>
    </citation>
    <scope>NUCLEOTIDE SEQUENCE [LARGE SCALE GENOMIC DNA]</scope>
    <source>
        <strain evidence="1 2">CAU 1483</strain>
    </source>
</reference>
<protein>
    <submittedName>
        <fullName evidence="1">YkgJ family cysteine cluster protein</fullName>
    </submittedName>
</protein>
<dbReference type="Proteomes" id="UP000309673">
    <property type="component" value="Unassembled WGS sequence"/>
</dbReference>
<dbReference type="OrthoDB" id="9810361at2"/>
<proteinExistence type="predicted"/>